<feature type="region of interest" description="Disordered" evidence="1">
    <location>
        <begin position="159"/>
        <end position="204"/>
    </location>
</feature>
<protein>
    <submittedName>
        <fullName evidence="2">Uncharacterized protein</fullName>
    </submittedName>
</protein>
<feature type="compositionally biased region" description="Basic and acidic residues" evidence="1">
    <location>
        <begin position="1"/>
        <end position="10"/>
    </location>
</feature>
<evidence type="ECO:0000256" key="1">
    <source>
        <dbReference type="SAM" id="MobiDB-lite"/>
    </source>
</evidence>
<reference evidence="2" key="1">
    <citation type="submission" date="2020-05" db="EMBL/GenBank/DDBJ databases">
        <title>Phylogenomic resolution of chytrid fungi.</title>
        <authorList>
            <person name="Stajich J.E."/>
            <person name="Amses K."/>
            <person name="Simmons R."/>
            <person name="Seto K."/>
            <person name="Myers J."/>
            <person name="Bonds A."/>
            <person name="Quandt C.A."/>
            <person name="Barry K."/>
            <person name="Liu P."/>
            <person name="Grigoriev I."/>
            <person name="Longcore J.E."/>
            <person name="James T.Y."/>
        </authorList>
    </citation>
    <scope>NUCLEOTIDE SEQUENCE</scope>
    <source>
        <strain evidence="2">JEL0318</strain>
    </source>
</reference>
<evidence type="ECO:0000313" key="2">
    <source>
        <dbReference type="EMBL" id="KAJ3051026.1"/>
    </source>
</evidence>
<proteinExistence type="predicted"/>
<accession>A0AAD5SCW3</accession>
<feature type="compositionally biased region" description="Polar residues" evidence="1">
    <location>
        <begin position="188"/>
        <end position="202"/>
    </location>
</feature>
<dbReference type="Proteomes" id="UP001212841">
    <property type="component" value="Unassembled WGS sequence"/>
</dbReference>
<evidence type="ECO:0000313" key="3">
    <source>
        <dbReference type="Proteomes" id="UP001212841"/>
    </source>
</evidence>
<organism evidence="2 3">
    <name type="scientific">Rhizophlyctis rosea</name>
    <dbReference type="NCBI Taxonomy" id="64517"/>
    <lineage>
        <taxon>Eukaryota</taxon>
        <taxon>Fungi</taxon>
        <taxon>Fungi incertae sedis</taxon>
        <taxon>Chytridiomycota</taxon>
        <taxon>Chytridiomycota incertae sedis</taxon>
        <taxon>Chytridiomycetes</taxon>
        <taxon>Rhizophlyctidales</taxon>
        <taxon>Rhizophlyctidaceae</taxon>
        <taxon>Rhizophlyctis</taxon>
    </lineage>
</organism>
<feature type="compositionally biased region" description="Low complexity" evidence="1">
    <location>
        <begin position="14"/>
        <end position="35"/>
    </location>
</feature>
<sequence>MVRDSAKGKEPMLASVKETSKASASSSASTASQSSLDIGTEPITNTVPSTPGTFLVPPQPVTSGVPSAPAASSQPSKRRLLNIRVPQYAAETHTVETSGSSGKRKAEFGPMHPTLGQAVKKVAHRPAGAKIVSHGTVHPAASAQQPNRSNEFPLNIKEEEMENMERPRTQKGPGNGGSEEGTRANGGPINTSESSDECSNPNPNVPRFLPLKPGHPDHGFYTITQNPHCGPNVYAKPMRKSLKDFGRLWFARNTNELSTKSKGI</sequence>
<dbReference type="EMBL" id="JADGJD010000444">
    <property type="protein sequence ID" value="KAJ3051026.1"/>
    <property type="molecule type" value="Genomic_DNA"/>
</dbReference>
<dbReference type="AlphaFoldDB" id="A0AAD5SCW3"/>
<gene>
    <name evidence="2" type="ORF">HK097_008001</name>
</gene>
<feature type="compositionally biased region" description="Polar residues" evidence="1">
    <location>
        <begin position="42"/>
        <end position="52"/>
    </location>
</feature>
<feature type="compositionally biased region" description="Low complexity" evidence="1">
    <location>
        <begin position="66"/>
        <end position="75"/>
    </location>
</feature>
<comment type="caution">
    <text evidence="2">The sequence shown here is derived from an EMBL/GenBank/DDBJ whole genome shotgun (WGS) entry which is preliminary data.</text>
</comment>
<name>A0AAD5SCW3_9FUNG</name>
<feature type="region of interest" description="Disordered" evidence="1">
    <location>
        <begin position="1"/>
        <end position="126"/>
    </location>
</feature>
<keyword evidence="3" id="KW-1185">Reference proteome</keyword>